<dbReference type="Proteomes" id="UP000807504">
    <property type="component" value="Unassembled WGS sequence"/>
</dbReference>
<name>A0A8T0EZQ0_ARGBR</name>
<accession>A0A8T0EZQ0</accession>
<evidence type="ECO:0000313" key="7">
    <source>
        <dbReference type="Proteomes" id="UP000807504"/>
    </source>
</evidence>
<dbReference type="SUPFAM" id="SSF57850">
    <property type="entry name" value="RING/U-box"/>
    <property type="match status" value="1"/>
</dbReference>
<dbReference type="GO" id="GO:0008270">
    <property type="term" value="F:zinc ion binding"/>
    <property type="evidence" value="ECO:0007669"/>
    <property type="project" value="UniProtKB-KW"/>
</dbReference>
<dbReference type="AlphaFoldDB" id="A0A8T0EZQ0"/>
<dbReference type="GO" id="GO:0006511">
    <property type="term" value="P:ubiquitin-dependent protein catabolic process"/>
    <property type="evidence" value="ECO:0007669"/>
    <property type="project" value="TreeGrafter"/>
</dbReference>
<evidence type="ECO:0000256" key="2">
    <source>
        <dbReference type="ARBA" id="ARBA00022833"/>
    </source>
</evidence>
<feature type="compositionally biased region" description="Polar residues" evidence="4">
    <location>
        <begin position="18"/>
        <end position="34"/>
    </location>
</feature>
<keyword evidence="6" id="KW-0675">Receptor</keyword>
<feature type="domain" description="RING-type" evidence="5">
    <location>
        <begin position="57"/>
        <end position="96"/>
    </location>
</feature>
<protein>
    <submittedName>
        <fullName evidence="6">Receptor homology region like protein</fullName>
    </submittedName>
</protein>
<feature type="region of interest" description="Disordered" evidence="4">
    <location>
        <begin position="1"/>
        <end position="45"/>
    </location>
</feature>
<evidence type="ECO:0000313" key="6">
    <source>
        <dbReference type="EMBL" id="KAF8783057.1"/>
    </source>
</evidence>
<dbReference type="InterPro" id="IPR051826">
    <property type="entry name" value="E3_ubiquitin-ligase_domain"/>
</dbReference>
<dbReference type="SMART" id="SM00184">
    <property type="entry name" value="RING"/>
    <property type="match status" value="1"/>
</dbReference>
<dbReference type="Pfam" id="PF13639">
    <property type="entry name" value="zf-RING_2"/>
    <property type="match status" value="1"/>
</dbReference>
<dbReference type="InterPro" id="IPR001841">
    <property type="entry name" value="Znf_RING"/>
</dbReference>
<keyword evidence="1 3" id="KW-0863">Zinc-finger</keyword>
<dbReference type="GO" id="GO:0061630">
    <property type="term" value="F:ubiquitin protein ligase activity"/>
    <property type="evidence" value="ECO:0007669"/>
    <property type="project" value="TreeGrafter"/>
</dbReference>
<comment type="caution">
    <text evidence="6">The sequence shown here is derived from an EMBL/GenBank/DDBJ whole genome shotgun (WGS) entry which is preliminary data.</text>
</comment>
<keyword evidence="7" id="KW-1185">Reference proteome</keyword>
<feature type="compositionally biased region" description="Basic residues" evidence="4">
    <location>
        <begin position="1"/>
        <end position="10"/>
    </location>
</feature>
<proteinExistence type="predicted"/>
<reference evidence="6" key="2">
    <citation type="submission" date="2020-06" db="EMBL/GenBank/DDBJ databases">
        <authorList>
            <person name="Sheffer M."/>
        </authorList>
    </citation>
    <scope>NUCLEOTIDE SEQUENCE</scope>
</reference>
<dbReference type="PROSITE" id="PS50089">
    <property type="entry name" value="ZF_RING_2"/>
    <property type="match status" value="1"/>
</dbReference>
<dbReference type="PANTHER" id="PTHR22765">
    <property type="entry name" value="RING FINGER AND PROTEASE ASSOCIATED DOMAIN-CONTAINING"/>
    <property type="match status" value="1"/>
</dbReference>
<evidence type="ECO:0000256" key="3">
    <source>
        <dbReference type="PROSITE-ProRule" id="PRU00175"/>
    </source>
</evidence>
<evidence type="ECO:0000256" key="1">
    <source>
        <dbReference type="ARBA" id="ARBA00022771"/>
    </source>
</evidence>
<dbReference type="Gene3D" id="3.30.40.10">
    <property type="entry name" value="Zinc/RING finger domain, C3HC4 (zinc finger)"/>
    <property type="match status" value="1"/>
</dbReference>
<dbReference type="EMBL" id="JABXBU010001863">
    <property type="protein sequence ID" value="KAF8783057.1"/>
    <property type="molecule type" value="Genomic_DNA"/>
</dbReference>
<sequence length="99" mass="10940">MESARKRKHSPVSFDETAATSLPTETGPDSQVPTRQDAGTVKELRSPSMDTSIEFACCICLDTVGRKQMKRLPCSHVFHQSCVDKWLNNSQKLSPLSSS</sequence>
<dbReference type="InterPro" id="IPR013083">
    <property type="entry name" value="Znf_RING/FYVE/PHD"/>
</dbReference>
<keyword evidence="1 3" id="KW-0479">Metal-binding</keyword>
<organism evidence="6 7">
    <name type="scientific">Argiope bruennichi</name>
    <name type="common">Wasp spider</name>
    <name type="synonym">Aranea bruennichi</name>
    <dbReference type="NCBI Taxonomy" id="94029"/>
    <lineage>
        <taxon>Eukaryota</taxon>
        <taxon>Metazoa</taxon>
        <taxon>Ecdysozoa</taxon>
        <taxon>Arthropoda</taxon>
        <taxon>Chelicerata</taxon>
        <taxon>Arachnida</taxon>
        <taxon>Araneae</taxon>
        <taxon>Araneomorphae</taxon>
        <taxon>Entelegynae</taxon>
        <taxon>Araneoidea</taxon>
        <taxon>Araneidae</taxon>
        <taxon>Argiope</taxon>
    </lineage>
</organism>
<evidence type="ECO:0000259" key="5">
    <source>
        <dbReference type="PROSITE" id="PS50089"/>
    </source>
</evidence>
<keyword evidence="2" id="KW-0862">Zinc</keyword>
<reference evidence="6" key="1">
    <citation type="journal article" date="2020" name="bioRxiv">
        <title>Chromosome-level reference genome of the European wasp spider Argiope bruennichi: a resource for studies on range expansion and evolutionary adaptation.</title>
        <authorList>
            <person name="Sheffer M.M."/>
            <person name="Hoppe A."/>
            <person name="Krehenwinkel H."/>
            <person name="Uhl G."/>
            <person name="Kuss A.W."/>
            <person name="Jensen L."/>
            <person name="Jensen C."/>
            <person name="Gillespie R.G."/>
            <person name="Hoff K.J."/>
            <person name="Prost S."/>
        </authorList>
    </citation>
    <scope>NUCLEOTIDE SEQUENCE</scope>
</reference>
<evidence type="ECO:0000256" key="4">
    <source>
        <dbReference type="SAM" id="MobiDB-lite"/>
    </source>
</evidence>
<gene>
    <name evidence="6" type="ORF">HNY73_013270</name>
</gene>